<feature type="transmembrane region" description="Helical" evidence="2">
    <location>
        <begin position="118"/>
        <end position="142"/>
    </location>
</feature>
<feature type="region of interest" description="Disordered" evidence="1">
    <location>
        <begin position="250"/>
        <end position="272"/>
    </location>
</feature>
<evidence type="ECO:0000256" key="1">
    <source>
        <dbReference type="SAM" id="MobiDB-lite"/>
    </source>
</evidence>
<sequence>MADDDVATREAPADASPPITDLGPAPGSSAARFWYIVMNIGLGSGYFAKIPTKKALADAGLATMTSAERFWYALMCASFGAGYFLKIPAAKALSESGPAAPPLPVTPTVLSSRKPGRIAPILTVAAIVVACIAAATAIWSFVAGRGEPAESAPVADAPPIWHLDGIYRIDVDFPNGVLRTKDGNLINMATLGGDAQTVYSARNTTCNEVGNCSSISIAVDAQEHLPARDESGNIIRTAYRWTGTRWVSDNEGPNGGTIHSSPCDESGTASDSSEVWAEMIPLADGTLTGTFHERVMTDGCGIFGDERSSPMTMIRVGDVPSGIFD</sequence>
<organism evidence="3 4">
    <name type="scientific">Mycolicibacter algericus</name>
    <name type="common">Mycobacterium algericum</name>
    <dbReference type="NCBI Taxonomy" id="1288388"/>
    <lineage>
        <taxon>Bacteria</taxon>
        <taxon>Bacillati</taxon>
        <taxon>Actinomycetota</taxon>
        <taxon>Actinomycetes</taxon>
        <taxon>Mycobacteriales</taxon>
        <taxon>Mycobacteriaceae</taxon>
        <taxon>Mycolicibacter</taxon>
    </lineage>
</organism>
<keyword evidence="2" id="KW-0472">Membrane</keyword>
<comment type="caution">
    <text evidence="3">The sequence shown here is derived from an EMBL/GenBank/DDBJ whole genome shotgun (WGS) entry which is preliminary data.</text>
</comment>
<dbReference type="RefSeq" id="WP_083039860.1">
    <property type="nucleotide sequence ID" value="NZ_BLKY01000001.1"/>
</dbReference>
<dbReference type="Proteomes" id="UP000465305">
    <property type="component" value="Unassembled WGS sequence"/>
</dbReference>
<proteinExistence type="predicted"/>
<evidence type="ECO:0000256" key="2">
    <source>
        <dbReference type="SAM" id="Phobius"/>
    </source>
</evidence>
<accession>A0A7I9Y468</accession>
<name>A0A7I9Y468_MYCAL</name>
<evidence type="ECO:0000313" key="3">
    <source>
        <dbReference type="EMBL" id="GFG83414.1"/>
    </source>
</evidence>
<protein>
    <submittedName>
        <fullName evidence="3">Uncharacterized protein</fullName>
    </submittedName>
</protein>
<dbReference type="EMBL" id="BLKY01000001">
    <property type="protein sequence ID" value="GFG83414.1"/>
    <property type="molecule type" value="Genomic_DNA"/>
</dbReference>
<dbReference type="AlphaFoldDB" id="A0A7I9Y468"/>
<evidence type="ECO:0000313" key="4">
    <source>
        <dbReference type="Proteomes" id="UP000465305"/>
    </source>
</evidence>
<keyword evidence="2" id="KW-1133">Transmembrane helix</keyword>
<keyword evidence="2" id="KW-0812">Transmembrane</keyword>
<gene>
    <name evidence="3" type="ORF">MALGJ_00900</name>
</gene>
<feature type="region of interest" description="Disordered" evidence="1">
    <location>
        <begin position="1"/>
        <end position="23"/>
    </location>
</feature>
<feature type="compositionally biased region" description="Basic and acidic residues" evidence="1">
    <location>
        <begin position="1"/>
        <end position="12"/>
    </location>
</feature>
<reference evidence="3 4" key="1">
    <citation type="journal article" date="2019" name="Emerg. Microbes Infect.">
        <title>Comprehensive subspecies identification of 175 nontuberculous mycobacteria species based on 7547 genomic profiles.</title>
        <authorList>
            <person name="Matsumoto Y."/>
            <person name="Kinjo T."/>
            <person name="Motooka D."/>
            <person name="Nabeya D."/>
            <person name="Jung N."/>
            <person name="Uechi K."/>
            <person name="Horii T."/>
            <person name="Iida T."/>
            <person name="Fujita J."/>
            <person name="Nakamura S."/>
        </authorList>
    </citation>
    <scope>NUCLEOTIDE SEQUENCE [LARGE SCALE GENOMIC DNA]</scope>
    <source>
        <strain evidence="3 4">JCM 30723</strain>
    </source>
</reference>